<comment type="caution">
    <text evidence="1">The sequence shown here is derived from an EMBL/GenBank/DDBJ whole genome shotgun (WGS) entry which is preliminary data.</text>
</comment>
<dbReference type="EMBL" id="VWXF01000011">
    <property type="protein sequence ID" value="NIF23919.1"/>
    <property type="molecule type" value="Genomic_DNA"/>
</dbReference>
<organism evidence="1 2">
    <name type="scientific">Candidatus Pantoea multigeneris</name>
    <dbReference type="NCBI Taxonomy" id="2608357"/>
    <lineage>
        <taxon>Bacteria</taxon>
        <taxon>Pseudomonadati</taxon>
        <taxon>Pseudomonadota</taxon>
        <taxon>Gammaproteobacteria</taxon>
        <taxon>Enterobacterales</taxon>
        <taxon>Erwiniaceae</taxon>
        <taxon>Pantoea</taxon>
    </lineage>
</organism>
<gene>
    <name evidence="1" type="ORF">F3J40_20270</name>
</gene>
<accession>A0ABX0RJY2</accession>
<dbReference type="Proteomes" id="UP001515683">
    <property type="component" value="Unassembled WGS sequence"/>
</dbReference>
<evidence type="ECO:0000313" key="2">
    <source>
        <dbReference type="Proteomes" id="UP001515683"/>
    </source>
</evidence>
<protein>
    <submittedName>
        <fullName evidence="1">Uncharacterized protein</fullName>
    </submittedName>
</protein>
<proteinExistence type="predicted"/>
<sequence length="61" mass="7267">MEGTCRDYYESAEDTDITRDRALQELKAHHFVSEEDIAAFYADLGEREFYRAQDVLRWLGY</sequence>
<reference evidence="1 2" key="1">
    <citation type="journal article" date="2019" name="bioRxiv">
        <title>Bacteria contribute to plant secondary compound degradation in a generalist herbivore system.</title>
        <authorList>
            <person name="Francoeur C.B."/>
            <person name="Khadempour L."/>
            <person name="Moreira-Soto R.D."/>
            <person name="Gotting K."/>
            <person name="Book A.J."/>
            <person name="Pinto-Tomas A.A."/>
            <person name="Keefover-Ring K."/>
            <person name="Currie C.R."/>
        </authorList>
    </citation>
    <scope>NUCLEOTIDE SEQUENCE [LARGE SCALE GENOMIC DNA]</scope>
    <source>
        <strain evidence="1">Acro-835</strain>
    </source>
</reference>
<name>A0ABX0RJY2_9GAMM</name>
<evidence type="ECO:0000313" key="1">
    <source>
        <dbReference type="EMBL" id="NIF23919.1"/>
    </source>
</evidence>
<keyword evidence="2" id="KW-1185">Reference proteome</keyword>
<dbReference type="RefSeq" id="WP_167017593.1">
    <property type="nucleotide sequence ID" value="NZ_VWXF01000011.1"/>
</dbReference>